<name>A0A1W1Y8M3_9HYPH</name>
<dbReference type="STRING" id="937218.SAMN06297251_10138"/>
<dbReference type="Proteomes" id="UP000192656">
    <property type="component" value="Unassembled WGS sequence"/>
</dbReference>
<sequence length="273" mass="29528">MAGTPTFRPLSESLRYRPKGQALFTIEGSDIRQKVGDYESLNLSFEIEETDDYSNEYPIRTKTGSEVTQADVSVSFASRMLPRLIRQLMYGSASGLTISQAAAAAEVVDVAKIAVDEIARLAHRKITDCLVTDAAGAITYVEGTHYKCDREGGFVEILAHPVGATVTIEPDGRETAAVQITYDADAITDAPVFGILSNPSIVVRIEFLQNMRRGPQSEIVLNRVQIRVDGDVPLAADGEDNASITFTGKCLPDTSQPAGLEIGYAIDRITRGV</sequence>
<dbReference type="EMBL" id="FWXR01000001">
    <property type="protein sequence ID" value="SMC32484.1"/>
    <property type="molecule type" value="Genomic_DNA"/>
</dbReference>
<organism evidence="1 2">
    <name type="scientific">Fulvimarina manganoxydans</name>
    <dbReference type="NCBI Taxonomy" id="937218"/>
    <lineage>
        <taxon>Bacteria</taxon>
        <taxon>Pseudomonadati</taxon>
        <taxon>Pseudomonadota</taxon>
        <taxon>Alphaproteobacteria</taxon>
        <taxon>Hyphomicrobiales</taxon>
        <taxon>Aurantimonadaceae</taxon>
        <taxon>Fulvimarina</taxon>
    </lineage>
</organism>
<evidence type="ECO:0000313" key="2">
    <source>
        <dbReference type="Proteomes" id="UP000192656"/>
    </source>
</evidence>
<gene>
    <name evidence="1" type="ORF">SAMN06297251_10138</name>
</gene>
<dbReference type="AlphaFoldDB" id="A0A1W1Y8M3"/>
<accession>A0A1W1Y8M3</accession>
<proteinExistence type="predicted"/>
<evidence type="ECO:0000313" key="1">
    <source>
        <dbReference type="EMBL" id="SMC32484.1"/>
    </source>
</evidence>
<keyword evidence="2" id="KW-1185">Reference proteome</keyword>
<dbReference type="RefSeq" id="WP_084407788.1">
    <property type="nucleotide sequence ID" value="NZ_FWXR01000001.1"/>
</dbReference>
<protein>
    <submittedName>
        <fullName evidence="1">Uncharacterized protein</fullName>
    </submittedName>
</protein>
<reference evidence="1 2" key="1">
    <citation type="submission" date="2017-04" db="EMBL/GenBank/DDBJ databases">
        <authorList>
            <person name="Afonso C.L."/>
            <person name="Miller P.J."/>
            <person name="Scott M.A."/>
            <person name="Spackman E."/>
            <person name="Goraichik I."/>
            <person name="Dimitrov K.M."/>
            <person name="Suarez D.L."/>
            <person name="Swayne D.E."/>
        </authorList>
    </citation>
    <scope>NUCLEOTIDE SEQUENCE [LARGE SCALE GENOMIC DNA]</scope>
    <source>
        <strain evidence="1 2">CGMCC 1.10972</strain>
    </source>
</reference>